<accession>A0A812MI01</accession>
<dbReference type="EMBL" id="CAJNDS010001413">
    <property type="protein sequence ID" value="CAE7258384.1"/>
    <property type="molecule type" value="Genomic_DNA"/>
</dbReference>
<evidence type="ECO:0000313" key="3">
    <source>
        <dbReference type="EMBL" id="CAE7258384.1"/>
    </source>
</evidence>
<feature type="domain" description="Thioesterase" evidence="2">
    <location>
        <begin position="84"/>
        <end position="182"/>
    </location>
</feature>
<dbReference type="InterPro" id="IPR029058">
    <property type="entry name" value="AB_hydrolase_fold"/>
</dbReference>
<name>A0A812MI01_9DINO</name>
<dbReference type="SUPFAM" id="SSF53474">
    <property type="entry name" value="alpha/beta-Hydrolases"/>
    <property type="match status" value="1"/>
</dbReference>
<dbReference type="Pfam" id="PF00975">
    <property type="entry name" value="Thioesterase"/>
    <property type="match status" value="1"/>
</dbReference>
<dbReference type="AlphaFoldDB" id="A0A812MI01"/>
<dbReference type="GO" id="GO:0008610">
    <property type="term" value="P:lipid biosynthetic process"/>
    <property type="evidence" value="ECO:0007669"/>
    <property type="project" value="TreeGrafter"/>
</dbReference>
<comment type="similarity">
    <text evidence="1">Belongs to the thioesterase family.</text>
</comment>
<dbReference type="PANTHER" id="PTHR11487">
    <property type="entry name" value="THIOESTERASE"/>
    <property type="match status" value="1"/>
</dbReference>
<evidence type="ECO:0000313" key="4">
    <source>
        <dbReference type="Proteomes" id="UP000604046"/>
    </source>
</evidence>
<reference evidence="3" key="1">
    <citation type="submission" date="2021-02" db="EMBL/GenBank/DDBJ databases">
        <authorList>
            <person name="Dougan E. K."/>
            <person name="Rhodes N."/>
            <person name="Thang M."/>
            <person name="Chan C."/>
        </authorList>
    </citation>
    <scope>NUCLEOTIDE SEQUENCE</scope>
</reference>
<comment type="caution">
    <text evidence="3">The sequence shown here is derived from an EMBL/GenBank/DDBJ whole genome shotgun (WGS) entry which is preliminary data.</text>
</comment>
<evidence type="ECO:0000259" key="2">
    <source>
        <dbReference type="Pfam" id="PF00975"/>
    </source>
</evidence>
<dbReference type="PANTHER" id="PTHR11487:SF0">
    <property type="entry name" value="S-ACYL FATTY ACID SYNTHASE THIOESTERASE, MEDIUM CHAIN"/>
    <property type="match status" value="1"/>
</dbReference>
<sequence>MRSRPWASNRDKAFPYPFREATNKMRALEGPWSGDNDPFPREWTRGVAGDKVLTNVRQVTEYPPQLRFLLFTPEFGSVNSFAASSWDKLAPSFDTDFWIVSWQGWDSWTEMIEQVTRKVLSFADGVSTVWYGHSMGAIVAYEVLKRFDKQYRSPNLPVALMVSGCPAPHLFAADYRPQDKHDFLLKLRIPNDFDILTQEKREILMKEFQVCLDNRHDVLKDVTLHSSDSSDSVQSEADYRKAIVTDLKVLMAYAFEHGESKAVSVPVVAMAHDEDSLVEPQKVQAWEAYAPAGSFEFVALEDNTLRCARILLVQEIADSEVLAEQGHGYAMRWALSFLLR</sequence>
<dbReference type="Proteomes" id="UP000604046">
    <property type="component" value="Unassembled WGS sequence"/>
</dbReference>
<dbReference type="InterPro" id="IPR012223">
    <property type="entry name" value="TEII"/>
</dbReference>
<protein>
    <recommendedName>
        <fullName evidence="2">Thioesterase domain-containing protein</fullName>
    </recommendedName>
</protein>
<dbReference type="OrthoDB" id="66881at2759"/>
<dbReference type="InterPro" id="IPR001031">
    <property type="entry name" value="Thioesterase"/>
</dbReference>
<organism evidence="3 4">
    <name type="scientific">Symbiodinium natans</name>
    <dbReference type="NCBI Taxonomy" id="878477"/>
    <lineage>
        <taxon>Eukaryota</taxon>
        <taxon>Sar</taxon>
        <taxon>Alveolata</taxon>
        <taxon>Dinophyceae</taxon>
        <taxon>Suessiales</taxon>
        <taxon>Symbiodiniaceae</taxon>
        <taxon>Symbiodinium</taxon>
    </lineage>
</organism>
<proteinExistence type="inferred from homology"/>
<dbReference type="Gene3D" id="3.40.50.1820">
    <property type="entry name" value="alpha/beta hydrolase"/>
    <property type="match status" value="1"/>
</dbReference>
<evidence type="ECO:0000256" key="1">
    <source>
        <dbReference type="ARBA" id="ARBA00007169"/>
    </source>
</evidence>
<keyword evidence="4" id="KW-1185">Reference proteome</keyword>
<gene>
    <name evidence="3" type="ORF">SNAT2548_LOCUS13424</name>
</gene>